<dbReference type="PANTHER" id="PTHR37310:SF1">
    <property type="entry name" value="CYTOPLASMIC PROTEIN"/>
    <property type="match status" value="1"/>
</dbReference>
<dbReference type="Gene3D" id="1.20.1270.360">
    <property type="match status" value="1"/>
</dbReference>
<dbReference type="Pfam" id="PF03860">
    <property type="entry name" value="Csp"/>
    <property type="match status" value="1"/>
</dbReference>
<dbReference type="CDD" id="cd08026">
    <property type="entry name" value="DUF326"/>
    <property type="match status" value="1"/>
</dbReference>
<proteinExistence type="predicted"/>
<keyword evidence="2" id="KW-1185">Reference proteome</keyword>
<dbReference type="OrthoDB" id="5396211at2"/>
<reference evidence="2" key="1">
    <citation type="submission" date="2017-05" db="EMBL/GenBank/DDBJ databases">
        <authorList>
            <person name="Sharma S."/>
            <person name="Sidhu C."/>
            <person name="Pinnaka A.K."/>
        </authorList>
    </citation>
    <scope>NUCLEOTIDE SEQUENCE [LARGE SCALE GENOMIC DNA]</scope>
    <source>
        <strain evidence="2">AK93</strain>
    </source>
</reference>
<dbReference type="PANTHER" id="PTHR37310">
    <property type="entry name" value="CYTOPLASMIC PROTEIN-RELATED"/>
    <property type="match status" value="1"/>
</dbReference>
<evidence type="ECO:0000313" key="1">
    <source>
        <dbReference type="EMBL" id="RFA34586.1"/>
    </source>
</evidence>
<gene>
    <name evidence="1" type="ORF">CAL65_14560</name>
</gene>
<dbReference type="EMBL" id="NFZW01000015">
    <property type="protein sequence ID" value="RFA34586.1"/>
    <property type="molecule type" value="Genomic_DNA"/>
</dbReference>
<comment type="caution">
    <text evidence="1">The sequence shown here is derived from an EMBL/GenBank/DDBJ whole genome shotgun (WGS) entry which is preliminary data.</text>
</comment>
<dbReference type="RefSeq" id="WP_116302783.1">
    <property type="nucleotide sequence ID" value="NZ_NFZV01000014.1"/>
</dbReference>
<sequence length="109" mass="11848">MAHDKYRSCIDACYACAAACDHCAAACLQEQDVNMLAECIKLDIDCAEICRLAAGYMARDSAKVSAICKLCAELCDTCAAECEQHEHGHCKECAQACRRCAEECRKMAA</sequence>
<accession>A0A3E0WRH5</accession>
<dbReference type="InterPro" id="IPR005560">
    <property type="entry name" value="Csp_YhjQ"/>
</dbReference>
<protein>
    <submittedName>
        <fullName evidence="1">Four-helix bundle copper-binding protein</fullName>
    </submittedName>
</protein>
<dbReference type="AlphaFoldDB" id="A0A3E0WRH5"/>
<name>A0A3E0WRH5_9GAMM</name>
<organism evidence="1 2">
    <name type="scientific">Alkalilimnicola ehrlichii</name>
    <dbReference type="NCBI Taxonomy" id="351052"/>
    <lineage>
        <taxon>Bacteria</taxon>
        <taxon>Pseudomonadati</taxon>
        <taxon>Pseudomonadota</taxon>
        <taxon>Gammaproteobacteria</taxon>
        <taxon>Chromatiales</taxon>
        <taxon>Ectothiorhodospiraceae</taxon>
        <taxon>Alkalilimnicola</taxon>
    </lineage>
</organism>
<dbReference type="InterPro" id="IPR044543">
    <property type="entry name" value="YHJQ-like"/>
</dbReference>
<dbReference type="Proteomes" id="UP000256763">
    <property type="component" value="Unassembled WGS sequence"/>
</dbReference>
<evidence type="ECO:0000313" key="2">
    <source>
        <dbReference type="Proteomes" id="UP000256763"/>
    </source>
</evidence>